<dbReference type="InterPro" id="IPR038404">
    <property type="entry name" value="TRAP_DctP_sf"/>
</dbReference>
<evidence type="ECO:0000313" key="6">
    <source>
        <dbReference type="Proteomes" id="UP000824001"/>
    </source>
</evidence>
<evidence type="ECO:0000256" key="1">
    <source>
        <dbReference type="ARBA" id="ARBA00009023"/>
    </source>
</evidence>
<evidence type="ECO:0000313" key="5">
    <source>
        <dbReference type="EMBL" id="HIS66477.1"/>
    </source>
</evidence>
<feature type="chain" id="PRO_5039570183" evidence="4">
    <location>
        <begin position="26"/>
        <end position="302"/>
    </location>
</feature>
<name>A0A9D1FCH8_9FIRM</name>
<keyword evidence="3 4" id="KW-0732">Signal</keyword>
<dbReference type="GO" id="GO:0030288">
    <property type="term" value="C:outer membrane-bounded periplasmic space"/>
    <property type="evidence" value="ECO:0007669"/>
    <property type="project" value="InterPro"/>
</dbReference>
<comment type="caution">
    <text evidence="5">The sequence shown here is derived from an EMBL/GenBank/DDBJ whole genome shotgun (WGS) entry which is preliminary data.</text>
</comment>
<dbReference type="PIRSF" id="PIRSF006470">
    <property type="entry name" value="DctB"/>
    <property type="match status" value="1"/>
</dbReference>
<dbReference type="NCBIfam" id="TIGR00787">
    <property type="entry name" value="dctP"/>
    <property type="match status" value="1"/>
</dbReference>
<proteinExistence type="inferred from homology"/>
<dbReference type="PANTHER" id="PTHR33376">
    <property type="match status" value="1"/>
</dbReference>
<organism evidence="5 6">
    <name type="scientific">Candidatus Scatomorpha merdipullorum</name>
    <dbReference type="NCBI Taxonomy" id="2840927"/>
    <lineage>
        <taxon>Bacteria</taxon>
        <taxon>Bacillati</taxon>
        <taxon>Bacillota</taxon>
        <taxon>Clostridia</taxon>
        <taxon>Eubacteriales</taxon>
        <taxon>Candidatus Scatomorpha</taxon>
    </lineage>
</organism>
<gene>
    <name evidence="5" type="ORF">IAC18_02820</name>
</gene>
<evidence type="ECO:0000256" key="4">
    <source>
        <dbReference type="SAM" id="SignalP"/>
    </source>
</evidence>
<dbReference type="Pfam" id="PF03480">
    <property type="entry name" value="DctP"/>
    <property type="match status" value="1"/>
</dbReference>
<dbReference type="PANTHER" id="PTHR33376:SF7">
    <property type="entry name" value="C4-DICARBOXYLATE-BINDING PROTEIN DCTB"/>
    <property type="match status" value="1"/>
</dbReference>
<dbReference type="PROSITE" id="PS51257">
    <property type="entry name" value="PROKAR_LIPOPROTEIN"/>
    <property type="match status" value="1"/>
</dbReference>
<comment type="similarity">
    <text evidence="1">Belongs to the bacterial solute-binding protein 7 family.</text>
</comment>
<feature type="non-terminal residue" evidence="5">
    <location>
        <position position="302"/>
    </location>
</feature>
<keyword evidence="2" id="KW-0813">Transport</keyword>
<dbReference type="GO" id="GO:0055085">
    <property type="term" value="P:transmembrane transport"/>
    <property type="evidence" value="ECO:0007669"/>
    <property type="project" value="InterPro"/>
</dbReference>
<dbReference type="Proteomes" id="UP000824001">
    <property type="component" value="Unassembled WGS sequence"/>
</dbReference>
<sequence>MRGKAKKLLCAALALAMLFSLSACQGTTPGESEEGEYQTIELTMAVNGTDTQIDARVGDYFAELVAERSGGNVTVAVFPNDQLANGNASRGIEMIASGSVDLAAYATCTLAVIDEKLPVATIPWIFEDYDEAVEVIDSTGKDYYAERLAAKGMTYLGSFHNGFRQLTNSKHEVRTPEDVQHLKIRVPGSVVFMGFFNALKADPTAMNWSEVFTAIQQGTLDGQENGVSITDSSKMYEVQDYLTLWNYSYESDLFIANTEVWESLEPKTQELLAECAAEACDWGRETLVNEEAETIEKFKEEG</sequence>
<reference evidence="5" key="2">
    <citation type="journal article" date="2021" name="PeerJ">
        <title>Extensive microbial diversity within the chicken gut microbiome revealed by metagenomics and culture.</title>
        <authorList>
            <person name="Gilroy R."/>
            <person name="Ravi A."/>
            <person name="Getino M."/>
            <person name="Pursley I."/>
            <person name="Horton D.L."/>
            <person name="Alikhan N.F."/>
            <person name="Baker D."/>
            <person name="Gharbi K."/>
            <person name="Hall N."/>
            <person name="Watson M."/>
            <person name="Adriaenssens E.M."/>
            <person name="Foster-Nyarko E."/>
            <person name="Jarju S."/>
            <person name="Secka A."/>
            <person name="Antonio M."/>
            <person name="Oren A."/>
            <person name="Chaudhuri R.R."/>
            <person name="La Ragione R."/>
            <person name="Hildebrand F."/>
            <person name="Pallen M.J."/>
        </authorList>
    </citation>
    <scope>NUCLEOTIDE SEQUENCE</scope>
    <source>
        <strain evidence="5">ChiHjej10B9-9673</strain>
    </source>
</reference>
<dbReference type="InterPro" id="IPR004682">
    <property type="entry name" value="TRAP_DctP"/>
</dbReference>
<evidence type="ECO:0000256" key="3">
    <source>
        <dbReference type="ARBA" id="ARBA00022729"/>
    </source>
</evidence>
<dbReference type="NCBIfam" id="NF037995">
    <property type="entry name" value="TRAP_S1"/>
    <property type="match status" value="1"/>
</dbReference>
<reference evidence="5" key="1">
    <citation type="submission" date="2020-10" db="EMBL/GenBank/DDBJ databases">
        <authorList>
            <person name="Gilroy R."/>
        </authorList>
    </citation>
    <scope>NUCLEOTIDE SEQUENCE</scope>
    <source>
        <strain evidence="5">ChiHjej10B9-9673</strain>
    </source>
</reference>
<accession>A0A9D1FCH8</accession>
<dbReference type="Gene3D" id="3.40.190.170">
    <property type="entry name" value="Bacterial extracellular solute-binding protein, family 7"/>
    <property type="match status" value="1"/>
</dbReference>
<feature type="signal peptide" evidence="4">
    <location>
        <begin position="1"/>
        <end position="25"/>
    </location>
</feature>
<dbReference type="InterPro" id="IPR018389">
    <property type="entry name" value="DctP_fam"/>
</dbReference>
<dbReference type="EMBL" id="DVJK01000077">
    <property type="protein sequence ID" value="HIS66477.1"/>
    <property type="molecule type" value="Genomic_DNA"/>
</dbReference>
<dbReference type="AlphaFoldDB" id="A0A9D1FCH8"/>
<protein>
    <submittedName>
        <fullName evidence="5">DctP family TRAP transporter solute-binding subunit</fullName>
    </submittedName>
</protein>
<evidence type="ECO:0000256" key="2">
    <source>
        <dbReference type="ARBA" id="ARBA00022448"/>
    </source>
</evidence>